<comment type="caution">
    <text evidence="1">The sequence shown here is derived from an EMBL/GenBank/DDBJ whole genome shotgun (WGS) entry which is preliminary data.</text>
</comment>
<dbReference type="EMBL" id="LAZR01058357">
    <property type="protein sequence ID" value="KKK70068.1"/>
    <property type="molecule type" value="Genomic_DNA"/>
</dbReference>
<protein>
    <submittedName>
        <fullName evidence="1">Uncharacterized protein</fullName>
    </submittedName>
</protein>
<name>A0A0F8XM78_9ZZZZ</name>
<reference evidence="1" key="1">
    <citation type="journal article" date="2015" name="Nature">
        <title>Complex archaea that bridge the gap between prokaryotes and eukaryotes.</title>
        <authorList>
            <person name="Spang A."/>
            <person name="Saw J.H."/>
            <person name="Jorgensen S.L."/>
            <person name="Zaremba-Niedzwiedzka K."/>
            <person name="Martijn J."/>
            <person name="Lind A.E."/>
            <person name="van Eijk R."/>
            <person name="Schleper C."/>
            <person name="Guy L."/>
            <person name="Ettema T.J."/>
        </authorList>
    </citation>
    <scope>NUCLEOTIDE SEQUENCE</scope>
</reference>
<dbReference type="AlphaFoldDB" id="A0A0F8XM78"/>
<proteinExistence type="predicted"/>
<organism evidence="1">
    <name type="scientific">marine sediment metagenome</name>
    <dbReference type="NCBI Taxonomy" id="412755"/>
    <lineage>
        <taxon>unclassified sequences</taxon>
        <taxon>metagenomes</taxon>
        <taxon>ecological metagenomes</taxon>
    </lineage>
</organism>
<sequence length="63" mass="7292">MTCCEKCWSDSGGSLKTYMCLVDLRSAYGPRCSPQEQAGQYWDEARQRDRRLDEVLSKALKDR</sequence>
<accession>A0A0F8XM78</accession>
<evidence type="ECO:0000313" key="1">
    <source>
        <dbReference type="EMBL" id="KKK70068.1"/>
    </source>
</evidence>
<gene>
    <name evidence="1" type="ORF">LCGC14_2927700</name>
</gene>